<name>A0A248XD53_9CAUD</name>
<proteinExistence type="predicted"/>
<evidence type="ECO:0000313" key="1">
    <source>
        <dbReference type="EMBL" id="ASW27640.1"/>
    </source>
</evidence>
<organism evidence="1 2">
    <name type="scientific">Klebsiella phage YMC16/01/N133_KPN_BP</name>
    <dbReference type="NCBI Taxonomy" id="2026102"/>
    <lineage>
        <taxon>Viruses</taxon>
        <taxon>Duplodnaviria</taxon>
        <taxon>Heunggongvirae</taxon>
        <taxon>Uroviricota</taxon>
        <taxon>Caudoviricetes</taxon>
        <taxon>Casjensviridae</taxon>
        <taxon>Seodaemunguvirus</taxon>
        <taxon>Seodaemunguvirus YMC16-01N133</taxon>
    </lineage>
</organism>
<keyword evidence="2" id="KW-1185">Reference proteome</keyword>
<gene>
    <name evidence="1" type="ORF">KPNN133_021</name>
</gene>
<dbReference type="EMBL" id="MF476925">
    <property type="protein sequence ID" value="ASW27640.1"/>
    <property type="molecule type" value="Genomic_DNA"/>
</dbReference>
<dbReference type="Proteomes" id="UP000221999">
    <property type="component" value="Segment"/>
</dbReference>
<reference evidence="1 2" key="1">
    <citation type="submission" date="2017-07" db="EMBL/GenBank/DDBJ databases">
        <title>Complete Genome Sequence of the Klebsiella phage YMC16/01/N133_KPN_BP.</title>
        <authorList>
            <person name="Jeon J."/>
            <person name="Yong D."/>
            <person name="Lee K."/>
        </authorList>
    </citation>
    <scope>NUCLEOTIDE SEQUENCE [LARGE SCALE GENOMIC DNA]</scope>
</reference>
<accession>A0A248XD53</accession>
<sequence length="135" mass="15115">MTFRDQKRKARRQLHQRLAEPVLYLTDPDATPVDITVRLHLRFDALGELLTVSAGFADRQELTPRIIFMNDQISPKRNAIVVTKDMGAFNIETDVAPDDITTTAMVTPVSKSMVQSWGWDPDALWLGLTPPAIVG</sequence>
<evidence type="ECO:0000313" key="2">
    <source>
        <dbReference type="Proteomes" id="UP000221999"/>
    </source>
</evidence>
<protein>
    <submittedName>
        <fullName evidence="1">Uncharacterized protein</fullName>
    </submittedName>
</protein>